<dbReference type="RefSeq" id="WP_139447225.1">
    <property type="nucleotide sequence ID" value="NZ_SMDR01000001.1"/>
</dbReference>
<feature type="transmembrane region" description="Helical" evidence="7">
    <location>
        <begin position="29"/>
        <end position="50"/>
    </location>
</feature>
<accession>A0A5C4RWQ3</accession>
<feature type="transmembrane region" description="Helical" evidence="7">
    <location>
        <begin position="270"/>
        <end position="293"/>
    </location>
</feature>
<dbReference type="AlphaFoldDB" id="A0A5C4RWQ3"/>
<keyword evidence="7" id="KW-0050">Antiport</keyword>
<evidence type="ECO:0000313" key="9">
    <source>
        <dbReference type="Proteomes" id="UP000305760"/>
    </source>
</evidence>
<dbReference type="HAMAP" id="MF_01844">
    <property type="entry name" value="NhaA"/>
    <property type="match status" value="1"/>
</dbReference>
<keyword evidence="7" id="KW-0915">Sodium</keyword>
<dbReference type="Gene3D" id="1.20.1530.10">
    <property type="entry name" value="Na+/H+ antiporter like domain"/>
    <property type="match status" value="1"/>
</dbReference>
<dbReference type="OrthoDB" id="9808135at2"/>
<evidence type="ECO:0000256" key="6">
    <source>
        <dbReference type="ARBA" id="ARBA00023201"/>
    </source>
</evidence>
<dbReference type="Proteomes" id="UP000305760">
    <property type="component" value="Unassembled WGS sequence"/>
</dbReference>
<feature type="transmembrane region" description="Helical" evidence="7">
    <location>
        <begin position="102"/>
        <end position="126"/>
    </location>
</feature>
<dbReference type="NCBIfam" id="NF007111">
    <property type="entry name" value="PRK09560.1"/>
    <property type="match status" value="1"/>
</dbReference>
<comment type="subcellular location">
    <subcellularLocation>
        <location evidence="1">Cell inner membrane</location>
        <topology evidence="1">Multi-pass membrane protein</topology>
    </subcellularLocation>
    <subcellularLocation>
        <location evidence="7">Cell membrane</location>
        <topology evidence="7">Multi-pass membrane protein</topology>
    </subcellularLocation>
</comment>
<comment type="similarity">
    <text evidence="7">Belongs to the NhaA Na(+)/H(+) (TC 2.A.33) antiporter family.</text>
</comment>
<feature type="transmembrane region" description="Helical" evidence="7">
    <location>
        <begin position="70"/>
        <end position="90"/>
    </location>
</feature>
<protein>
    <recommendedName>
        <fullName evidence="7">Na(+)/H(+) antiporter NhaA</fullName>
    </recommendedName>
    <alternativeName>
        <fullName evidence="7">Sodium/proton antiporter NhaA</fullName>
    </alternativeName>
</protein>
<evidence type="ECO:0000256" key="1">
    <source>
        <dbReference type="ARBA" id="ARBA00004429"/>
    </source>
</evidence>
<feature type="transmembrane region" description="Helical" evidence="7">
    <location>
        <begin position="340"/>
        <end position="363"/>
    </location>
</feature>
<feature type="transmembrane region" description="Helical" evidence="7">
    <location>
        <begin position="192"/>
        <end position="211"/>
    </location>
</feature>
<comment type="caution">
    <text evidence="8">The sequence shown here is derived from an EMBL/GenBank/DDBJ whole genome shotgun (WGS) entry which is preliminary data.</text>
</comment>
<sequence length="401" mass="41711">MPPAVQTLAQRAAKEFADFIRLESFGGMLLVITAALALIAANSPLSGLYAELFHLPVQVRVGALNIDKPLLLWINDGLMAVFFLLVGLELKREMIDGQFADRAQIVLPAACAAAGMIVPMGIYAWINRGDPVAMAGVAIPAATDIAFALGILALLGSRVPLALKMLLTAIAVADDLGAIIIIAVYYTSDLSMFSLGVALAALAALALISRLGVTRLSVYLVIGVVMWVAMLKSGVHATLAGVMLGMTIPMRGGPEEEGPLEALENALHPWVAYGILPLFAFANAGVSLAGLGLESLLEPVPMGIALGLFVGKQVGIFATAAALIGLGLVRRPEGVTWGGLYGMSVLCGIGFTMSLFIGALSFDASHADLLVANRIGILAGSLVSAVVGYFALAWLLPRRSP</sequence>
<evidence type="ECO:0000256" key="5">
    <source>
        <dbReference type="ARBA" id="ARBA00023136"/>
    </source>
</evidence>
<evidence type="ECO:0000256" key="3">
    <source>
        <dbReference type="ARBA" id="ARBA00022692"/>
    </source>
</evidence>
<keyword evidence="7" id="KW-0406">Ion transport</keyword>
<comment type="function">
    <text evidence="7">Na(+)/H(+) antiporter that extrudes sodium in exchange for external protons.</text>
</comment>
<dbReference type="PANTHER" id="PTHR30341:SF0">
    <property type="entry name" value="NA(+)_H(+) ANTIPORTER NHAA"/>
    <property type="match status" value="1"/>
</dbReference>
<evidence type="ECO:0000313" key="8">
    <source>
        <dbReference type="EMBL" id="TNJ35610.1"/>
    </source>
</evidence>
<dbReference type="NCBIfam" id="NF007112">
    <property type="entry name" value="PRK09561.1"/>
    <property type="match status" value="1"/>
</dbReference>
<keyword evidence="9" id="KW-1185">Reference proteome</keyword>
<dbReference type="GO" id="GO:0005886">
    <property type="term" value="C:plasma membrane"/>
    <property type="evidence" value="ECO:0007669"/>
    <property type="project" value="UniProtKB-SubCell"/>
</dbReference>
<feature type="transmembrane region" description="Helical" evidence="7">
    <location>
        <begin position="305"/>
        <end position="328"/>
    </location>
</feature>
<keyword evidence="7" id="KW-0813">Transport</keyword>
<keyword evidence="5 7" id="KW-0472">Membrane</keyword>
<dbReference type="InterPro" id="IPR004670">
    <property type="entry name" value="NhaA"/>
</dbReference>
<dbReference type="GO" id="GO:0015385">
    <property type="term" value="F:sodium:proton antiporter activity"/>
    <property type="evidence" value="ECO:0007669"/>
    <property type="project" value="UniProtKB-UniRule"/>
</dbReference>
<feature type="transmembrane region" description="Helical" evidence="7">
    <location>
        <begin position="132"/>
        <end position="154"/>
    </location>
</feature>
<keyword evidence="4 7" id="KW-1133">Transmembrane helix</keyword>
<dbReference type="EMBL" id="SMDR01000001">
    <property type="protein sequence ID" value="TNJ35610.1"/>
    <property type="molecule type" value="Genomic_DNA"/>
</dbReference>
<feature type="transmembrane region" description="Helical" evidence="7">
    <location>
        <begin position="218"/>
        <end position="250"/>
    </location>
</feature>
<comment type="catalytic activity">
    <reaction evidence="7">
        <text>Na(+)(in) + 2 H(+)(out) = Na(+)(out) + 2 H(+)(in)</text>
        <dbReference type="Rhea" id="RHEA:29251"/>
        <dbReference type="ChEBI" id="CHEBI:15378"/>
        <dbReference type="ChEBI" id="CHEBI:29101"/>
    </reaction>
</comment>
<feature type="transmembrane region" description="Helical" evidence="7">
    <location>
        <begin position="166"/>
        <end position="186"/>
    </location>
</feature>
<name>A0A5C4RWQ3_9GAMM</name>
<keyword evidence="2 7" id="KW-1003">Cell membrane</keyword>
<reference evidence="8 9" key="1">
    <citation type="submission" date="2019-03" db="EMBL/GenBank/DDBJ databases">
        <title>Arenimonas daejeonensis sp. nov., isolated from compost.</title>
        <authorList>
            <person name="Jeon C.O."/>
        </authorList>
    </citation>
    <scope>NUCLEOTIDE SEQUENCE [LARGE SCALE GENOMIC DNA]</scope>
    <source>
        <strain evidence="8 9">R29</strain>
    </source>
</reference>
<dbReference type="InterPro" id="IPR023171">
    <property type="entry name" value="Na/H_antiporter_dom_sf"/>
</dbReference>
<evidence type="ECO:0000256" key="7">
    <source>
        <dbReference type="HAMAP-Rule" id="MF_01844"/>
    </source>
</evidence>
<dbReference type="NCBIfam" id="TIGR00773">
    <property type="entry name" value="NhaA"/>
    <property type="match status" value="1"/>
</dbReference>
<dbReference type="Pfam" id="PF06965">
    <property type="entry name" value="Na_H_antiport_1"/>
    <property type="match status" value="1"/>
</dbReference>
<evidence type="ECO:0000256" key="4">
    <source>
        <dbReference type="ARBA" id="ARBA00022989"/>
    </source>
</evidence>
<keyword evidence="6 7" id="KW-0739">Sodium transport</keyword>
<gene>
    <name evidence="7 8" type="primary">nhaA</name>
    <name evidence="8" type="ORF">E1B00_07645</name>
</gene>
<dbReference type="GO" id="GO:0006885">
    <property type="term" value="P:regulation of pH"/>
    <property type="evidence" value="ECO:0007669"/>
    <property type="project" value="UniProtKB-UniRule"/>
</dbReference>
<evidence type="ECO:0000256" key="2">
    <source>
        <dbReference type="ARBA" id="ARBA00022475"/>
    </source>
</evidence>
<feature type="transmembrane region" description="Helical" evidence="7">
    <location>
        <begin position="375"/>
        <end position="396"/>
    </location>
</feature>
<keyword evidence="3 7" id="KW-0812">Transmembrane</keyword>
<dbReference type="PANTHER" id="PTHR30341">
    <property type="entry name" value="SODIUM ION/PROTON ANTIPORTER NHAA-RELATED"/>
    <property type="match status" value="1"/>
</dbReference>
<organism evidence="8 9">
    <name type="scientific">Arenimonas terrae</name>
    <dbReference type="NCBI Taxonomy" id="2546226"/>
    <lineage>
        <taxon>Bacteria</taxon>
        <taxon>Pseudomonadati</taxon>
        <taxon>Pseudomonadota</taxon>
        <taxon>Gammaproteobacteria</taxon>
        <taxon>Lysobacterales</taxon>
        <taxon>Lysobacteraceae</taxon>
        <taxon>Arenimonas</taxon>
    </lineage>
</organism>
<proteinExistence type="inferred from homology"/>